<dbReference type="InterPro" id="IPR001190">
    <property type="entry name" value="SRCR"/>
</dbReference>
<proteinExistence type="predicted"/>
<evidence type="ECO:0000259" key="7">
    <source>
        <dbReference type="PROSITE" id="PS50240"/>
    </source>
</evidence>
<dbReference type="InterPro" id="IPR023415">
    <property type="entry name" value="LDLR_class-A_CS"/>
</dbReference>
<dbReference type="PROSITE" id="PS50240">
    <property type="entry name" value="TRYPSIN_DOM"/>
    <property type="match status" value="1"/>
</dbReference>
<dbReference type="GO" id="GO:0004252">
    <property type="term" value="F:serine-type endopeptidase activity"/>
    <property type="evidence" value="ECO:0007669"/>
    <property type="project" value="InterPro"/>
</dbReference>
<evidence type="ECO:0000256" key="3">
    <source>
        <dbReference type="ARBA" id="ARBA00022825"/>
    </source>
</evidence>
<evidence type="ECO:0000313" key="8">
    <source>
        <dbReference type="Ensembl" id="ENSMMOP00000007606.1"/>
    </source>
</evidence>
<dbReference type="Gene3D" id="4.10.400.10">
    <property type="entry name" value="Low-density Lipoprotein Receptor"/>
    <property type="match status" value="1"/>
</dbReference>
<dbReference type="InterPro" id="IPR002172">
    <property type="entry name" value="LDrepeatLR_classA_rpt"/>
</dbReference>
<dbReference type="PROSITE" id="PS00134">
    <property type="entry name" value="TRYPSIN_HIS"/>
    <property type="match status" value="1"/>
</dbReference>
<dbReference type="InterPro" id="IPR043504">
    <property type="entry name" value="Peptidase_S1_PA_chymotrypsin"/>
</dbReference>
<dbReference type="SUPFAM" id="SSF50494">
    <property type="entry name" value="Trypsin-like serine proteases"/>
    <property type="match status" value="1"/>
</dbReference>
<dbReference type="PRINTS" id="PR00722">
    <property type="entry name" value="CHYMOTRYPSIN"/>
</dbReference>
<dbReference type="PANTHER" id="PTHR24252">
    <property type="entry name" value="ACROSIN-RELATED"/>
    <property type="match status" value="1"/>
</dbReference>
<evidence type="ECO:0000256" key="2">
    <source>
        <dbReference type="ARBA" id="ARBA00022801"/>
    </source>
</evidence>
<sequence>VSFLSLCLQMYGPTYDNRGFQHEQTRPPPYDQRGIYPQLPQDPPNYVAFAPQTINTHQTSTPGIPNRTTPKKGNIGLRLSDTALEICFCSSVYAVYHICIYMCVFAVYYKCLTGKSCRSGGKCLNPSLWCDGVWDCSGGEDESQCFRLHETNFILQSYNYDSQAWMPVCAENWDNNYGRACYLQLLNKFCFGFCLEFQSFHPFFCSQSCSARAVQLRCIECGHSSASPSSRVVGGMVAVNGAWPWQVSLQISGHHVCGGSIISPYWILSAAHCFQILNRLRFDSSKMVKKIISHEGFDPNTNDNDIALLKLHSPLTFTRTVKPVCLPIIGLDLSDGRQAWITGWGALRSSGPSPDKLNQAQVTIYSREKCKSLQVLGGQVTESMFCAGKLGGGVDTCQGDSGGPLVVKQGDVWWLAGDTSWGIGCALRNKPGVYGNVTYFLSWVHEKMQVHCVNATDIKLFCTNVIGICCLADCGVTYKKKKKSFRKLLWYK</sequence>
<accession>A0A3Q3VWY0</accession>
<dbReference type="InterPro" id="IPR001254">
    <property type="entry name" value="Trypsin_dom"/>
</dbReference>
<dbReference type="Gene3D" id="2.40.10.10">
    <property type="entry name" value="Trypsin-like serine proteases"/>
    <property type="match status" value="1"/>
</dbReference>
<keyword evidence="4 5" id="KW-1015">Disulfide bond</keyword>
<dbReference type="STRING" id="94237.ENSMMOP00000007606"/>
<evidence type="ECO:0000313" key="9">
    <source>
        <dbReference type="Proteomes" id="UP000261620"/>
    </source>
</evidence>
<evidence type="ECO:0000256" key="4">
    <source>
        <dbReference type="ARBA" id="ARBA00023157"/>
    </source>
</evidence>
<evidence type="ECO:0000256" key="5">
    <source>
        <dbReference type="PROSITE-ProRule" id="PRU00124"/>
    </source>
</evidence>
<dbReference type="SMART" id="SM00020">
    <property type="entry name" value="Tryp_SPc"/>
    <property type="match status" value="1"/>
</dbReference>
<dbReference type="CDD" id="cd00112">
    <property type="entry name" value="LDLa"/>
    <property type="match status" value="1"/>
</dbReference>
<dbReference type="SUPFAM" id="SSF57424">
    <property type="entry name" value="LDL receptor-like module"/>
    <property type="match status" value="1"/>
</dbReference>
<dbReference type="Proteomes" id="UP000261620">
    <property type="component" value="Unplaced"/>
</dbReference>
<evidence type="ECO:0000256" key="1">
    <source>
        <dbReference type="ARBA" id="ARBA00022670"/>
    </source>
</evidence>
<dbReference type="GO" id="GO:0006508">
    <property type="term" value="P:proteolysis"/>
    <property type="evidence" value="ECO:0007669"/>
    <property type="project" value="UniProtKB-KW"/>
</dbReference>
<organism evidence="8 9">
    <name type="scientific">Mola mola</name>
    <name type="common">Ocean sunfish</name>
    <name type="synonym">Tetraodon mola</name>
    <dbReference type="NCBI Taxonomy" id="94237"/>
    <lineage>
        <taxon>Eukaryota</taxon>
        <taxon>Metazoa</taxon>
        <taxon>Chordata</taxon>
        <taxon>Craniata</taxon>
        <taxon>Vertebrata</taxon>
        <taxon>Euteleostomi</taxon>
        <taxon>Actinopterygii</taxon>
        <taxon>Neopterygii</taxon>
        <taxon>Teleostei</taxon>
        <taxon>Neoteleostei</taxon>
        <taxon>Acanthomorphata</taxon>
        <taxon>Eupercaria</taxon>
        <taxon>Tetraodontiformes</taxon>
        <taxon>Molidae</taxon>
        <taxon>Mola</taxon>
    </lineage>
</organism>
<keyword evidence="3 6" id="KW-0720">Serine protease</keyword>
<reference evidence="8" key="1">
    <citation type="submission" date="2025-08" db="UniProtKB">
        <authorList>
            <consortium name="Ensembl"/>
        </authorList>
    </citation>
    <scope>IDENTIFICATION</scope>
</reference>
<dbReference type="PROSITE" id="PS00135">
    <property type="entry name" value="TRYPSIN_SER"/>
    <property type="match status" value="1"/>
</dbReference>
<feature type="disulfide bond" evidence="5">
    <location>
        <begin position="111"/>
        <end position="123"/>
    </location>
</feature>
<dbReference type="CDD" id="cd00190">
    <property type="entry name" value="Tryp_SPc"/>
    <property type="match status" value="1"/>
</dbReference>
<dbReference type="SMART" id="SM00192">
    <property type="entry name" value="LDLa"/>
    <property type="match status" value="1"/>
</dbReference>
<dbReference type="GO" id="GO:0016020">
    <property type="term" value="C:membrane"/>
    <property type="evidence" value="ECO:0007669"/>
    <property type="project" value="InterPro"/>
</dbReference>
<name>A0A3Q3VWY0_MOLML</name>
<comment type="caution">
    <text evidence="5">Lacks conserved residue(s) required for the propagation of feature annotation.</text>
</comment>
<dbReference type="PROSITE" id="PS01209">
    <property type="entry name" value="LDLRA_1"/>
    <property type="match status" value="1"/>
</dbReference>
<dbReference type="Pfam" id="PF00089">
    <property type="entry name" value="Trypsin"/>
    <property type="match status" value="1"/>
</dbReference>
<dbReference type="InterPro" id="IPR033116">
    <property type="entry name" value="TRYPSIN_SER"/>
</dbReference>
<keyword evidence="2 6" id="KW-0378">Hydrolase</keyword>
<keyword evidence="1 6" id="KW-0645">Protease</keyword>
<feature type="domain" description="Peptidase S1" evidence="7">
    <location>
        <begin position="232"/>
        <end position="449"/>
    </location>
</feature>
<dbReference type="InterPro" id="IPR009003">
    <property type="entry name" value="Peptidase_S1_PA"/>
</dbReference>
<dbReference type="AlphaFoldDB" id="A0A3Q3VWY0"/>
<dbReference type="FunFam" id="2.40.10.10:FF:000003">
    <property type="entry name" value="Transmembrane serine protease 3"/>
    <property type="match status" value="1"/>
</dbReference>
<feature type="disulfide bond" evidence="5">
    <location>
        <begin position="130"/>
        <end position="145"/>
    </location>
</feature>
<reference evidence="8" key="2">
    <citation type="submission" date="2025-09" db="UniProtKB">
        <authorList>
            <consortium name="Ensembl"/>
        </authorList>
    </citation>
    <scope>IDENTIFICATION</scope>
</reference>
<keyword evidence="9" id="KW-1185">Reference proteome</keyword>
<dbReference type="Ensembl" id="ENSMMOT00000007748.1">
    <property type="protein sequence ID" value="ENSMMOP00000007606.1"/>
    <property type="gene ID" value="ENSMMOG00000005898.1"/>
</dbReference>
<dbReference type="PROSITE" id="PS50068">
    <property type="entry name" value="LDLRA_2"/>
    <property type="match status" value="1"/>
</dbReference>
<dbReference type="InterPro" id="IPR018114">
    <property type="entry name" value="TRYPSIN_HIS"/>
</dbReference>
<dbReference type="Pfam" id="PF15494">
    <property type="entry name" value="SRCR_2"/>
    <property type="match status" value="1"/>
</dbReference>
<dbReference type="InterPro" id="IPR036055">
    <property type="entry name" value="LDL_receptor-like_sf"/>
</dbReference>
<dbReference type="InterPro" id="IPR001314">
    <property type="entry name" value="Peptidase_S1A"/>
</dbReference>
<protein>
    <recommendedName>
        <fullName evidence="7">Peptidase S1 domain-containing protein</fullName>
    </recommendedName>
</protein>
<dbReference type="PANTHER" id="PTHR24252:SF30">
    <property type="entry name" value="TRANSMEMBRANE SERINE PROTEASE 2"/>
    <property type="match status" value="1"/>
</dbReference>
<evidence type="ECO:0000256" key="6">
    <source>
        <dbReference type="RuleBase" id="RU363034"/>
    </source>
</evidence>